<evidence type="ECO:0000256" key="5">
    <source>
        <dbReference type="ARBA" id="ARBA00023002"/>
    </source>
</evidence>
<evidence type="ECO:0000313" key="9">
    <source>
        <dbReference type="Proteomes" id="UP000500953"/>
    </source>
</evidence>
<evidence type="ECO:0000256" key="3">
    <source>
        <dbReference type="ARBA" id="ARBA00022617"/>
    </source>
</evidence>
<comment type="cofactor">
    <cofactor evidence="1">
        <name>heme</name>
        <dbReference type="ChEBI" id="CHEBI:30413"/>
    </cofactor>
</comment>
<accession>A0A6G9YUY2</accession>
<evidence type="ECO:0000313" key="8">
    <source>
        <dbReference type="EMBL" id="QIS16960.1"/>
    </source>
</evidence>
<proteinExistence type="inferred from homology"/>
<evidence type="ECO:0000256" key="7">
    <source>
        <dbReference type="ARBA" id="ARBA00023033"/>
    </source>
</evidence>
<dbReference type="GO" id="GO:0005506">
    <property type="term" value="F:iron ion binding"/>
    <property type="evidence" value="ECO:0007669"/>
    <property type="project" value="InterPro"/>
</dbReference>
<keyword evidence="6" id="KW-0408">Iron</keyword>
<organism evidence="8 9">
    <name type="scientific">Nocardia terpenica</name>
    <dbReference type="NCBI Taxonomy" id="455432"/>
    <lineage>
        <taxon>Bacteria</taxon>
        <taxon>Bacillati</taxon>
        <taxon>Actinomycetota</taxon>
        <taxon>Actinomycetes</taxon>
        <taxon>Mycobacteriales</taxon>
        <taxon>Nocardiaceae</taxon>
        <taxon>Nocardia</taxon>
    </lineage>
</organism>
<dbReference type="AlphaFoldDB" id="A0A6G9YUY2"/>
<keyword evidence="7" id="KW-0503">Monooxygenase</keyword>
<dbReference type="PANTHER" id="PTHR46696:SF4">
    <property type="entry name" value="BIOTIN BIOSYNTHESIS CYTOCHROME P450"/>
    <property type="match status" value="1"/>
</dbReference>
<dbReference type="Gene3D" id="1.10.630.10">
    <property type="entry name" value="Cytochrome P450"/>
    <property type="match status" value="1"/>
</dbReference>
<keyword evidence="3" id="KW-0349">Heme</keyword>
<dbReference type="GO" id="GO:0020037">
    <property type="term" value="F:heme binding"/>
    <property type="evidence" value="ECO:0007669"/>
    <property type="project" value="InterPro"/>
</dbReference>
<dbReference type="GO" id="GO:0008395">
    <property type="term" value="F:steroid hydroxylase activity"/>
    <property type="evidence" value="ECO:0007669"/>
    <property type="project" value="TreeGrafter"/>
</dbReference>
<evidence type="ECO:0000256" key="1">
    <source>
        <dbReference type="ARBA" id="ARBA00001971"/>
    </source>
</evidence>
<evidence type="ECO:0000256" key="4">
    <source>
        <dbReference type="ARBA" id="ARBA00022723"/>
    </source>
</evidence>
<reference evidence="8 9" key="1">
    <citation type="journal article" date="2019" name="ACS Chem. Biol.">
        <title>Identification and Mobilization of a Cryptic Antibiotic Biosynthesis Gene Locus from a Human-Pathogenic Nocardia Isolate.</title>
        <authorList>
            <person name="Herisse M."/>
            <person name="Ishida K."/>
            <person name="Porter J.L."/>
            <person name="Howden B."/>
            <person name="Hertweck C."/>
            <person name="Stinear T.P."/>
            <person name="Pidot S.J."/>
        </authorList>
    </citation>
    <scope>NUCLEOTIDE SEQUENCE [LARGE SCALE GENOMIC DNA]</scope>
    <source>
        <strain evidence="8 9">AUSMDU00012715</strain>
    </source>
</reference>
<dbReference type="EMBL" id="CP046173">
    <property type="protein sequence ID" value="QIS16960.1"/>
    <property type="molecule type" value="Genomic_DNA"/>
</dbReference>
<dbReference type="PRINTS" id="PR00359">
    <property type="entry name" value="BP450"/>
</dbReference>
<dbReference type="Pfam" id="PF00067">
    <property type="entry name" value="p450"/>
    <property type="match status" value="1"/>
</dbReference>
<sequence length="419" mass="46509">MSTADPATRLYHPVELSSKAFWAKTAREREESFAILRAEAALSRQPPVEDPWMPEDIDGYWAIVRHRDIVEVSRRNDVFVSGEGVMFENMPPDMLRGSQSILAMDAPEHDKQRKIISAAFTPKQVARLENQIAASCRNIVDSIAHRGEADAVKDIAAELSIRTICNMIGIDRADHPAIGRAAEIITGWNDPDIQSDRAAALPEIGWYLTKFGRRLAAERRAQPRGDLMSALANTVVDGQVLNDVGLSSFFTLLCVAGTDTTRHTVTHTVKALTDYPQQRAWLAADFDGRIGSAIEEFVRWATPVMTFKRTCIRDYELAGQSIRAGEKVVMFYPSGNWDTTVFTSPDQLDLARDPNPHVGFGGGGTHFCLGNQVAKLQLRALLHELLTRIPDFRAGEPVMLASNFIHGIKSMPITFTPER</sequence>
<keyword evidence="5" id="KW-0560">Oxidoreductase</keyword>
<comment type="similarity">
    <text evidence="2">Belongs to the cytochrome P450 family.</text>
</comment>
<dbReference type="SUPFAM" id="SSF48264">
    <property type="entry name" value="Cytochrome P450"/>
    <property type="match status" value="1"/>
</dbReference>
<evidence type="ECO:0000256" key="2">
    <source>
        <dbReference type="ARBA" id="ARBA00010617"/>
    </source>
</evidence>
<dbReference type="GO" id="GO:0036199">
    <property type="term" value="F:cholest-4-en-3-one 26-monooxygenase activity"/>
    <property type="evidence" value="ECO:0007669"/>
    <property type="project" value="TreeGrafter"/>
</dbReference>
<dbReference type="Proteomes" id="UP000500953">
    <property type="component" value="Chromosome"/>
</dbReference>
<gene>
    <name evidence="8" type="ORF">F6W96_00120</name>
</gene>
<dbReference type="GO" id="GO:0006707">
    <property type="term" value="P:cholesterol catabolic process"/>
    <property type="evidence" value="ECO:0007669"/>
    <property type="project" value="TreeGrafter"/>
</dbReference>
<dbReference type="InterPro" id="IPR001128">
    <property type="entry name" value="Cyt_P450"/>
</dbReference>
<protein>
    <submittedName>
        <fullName evidence="8">Cytochrome P450</fullName>
    </submittedName>
</protein>
<dbReference type="InterPro" id="IPR002397">
    <property type="entry name" value="Cyt_P450_B"/>
</dbReference>
<evidence type="ECO:0000256" key="6">
    <source>
        <dbReference type="ARBA" id="ARBA00023004"/>
    </source>
</evidence>
<dbReference type="RefSeq" id="WP_167484391.1">
    <property type="nucleotide sequence ID" value="NZ_CP046173.1"/>
</dbReference>
<dbReference type="CDD" id="cd11033">
    <property type="entry name" value="CYP142-like"/>
    <property type="match status" value="1"/>
</dbReference>
<dbReference type="InterPro" id="IPR036396">
    <property type="entry name" value="Cyt_P450_sf"/>
</dbReference>
<keyword evidence="4" id="KW-0479">Metal-binding</keyword>
<name>A0A6G9YUY2_9NOCA</name>
<dbReference type="PANTHER" id="PTHR46696">
    <property type="entry name" value="P450, PUTATIVE (EUROFUNG)-RELATED"/>
    <property type="match status" value="1"/>
</dbReference>